<dbReference type="InterPro" id="IPR052357">
    <property type="entry name" value="Orn_Lys_Arg_decarboxylase-I"/>
</dbReference>
<evidence type="ECO:0000256" key="4">
    <source>
        <dbReference type="ARBA" id="ARBA00022898"/>
    </source>
</evidence>
<organism evidence="7 8">
    <name type="scientific">Asaccharospora irregularis DSM 2635</name>
    <dbReference type="NCBI Taxonomy" id="1121321"/>
    <lineage>
        <taxon>Bacteria</taxon>
        <taxon>Bacillati</taxon>
        <taxon>Bacillota</taxon>
        <taxon>Clostridia</taxon>
        <taxon>Peptostreptococcales</taxon>
        <taxon>Peptostreptococcaceae</taxon>
        <taxon>Asaccharospora</taxon>
    </lineage>
</organism>
<sequence length="502" mass="55546">MGSIKNEFAKDINPNHEQIPLLESLKSYSNTDISCFDVPGHVKDQGVEILNRYFGEEVMKMDINSSPNMDNVANPKGVIKMAQKLLADAYGSDEAFFITNGTTQAIHCMILSVLNPGDKILLPRNIHKSVINALILCGGVPIFVQPEFDYNLGISLNINPDRIERALEENKDVKAVFLLNPTYYGACTDLKRVVEICHKKGVLVLVDEAHGAHFPFHFDLPPSGMSVGADMAAVSIHKTGGALTQASALLVNKKNIDYKSVQQSINMMQSTSASYLLMASIDGARANLVENGEEQFSKALNLSRYAKSKINKINGIKLVSTEVLESEGVEFIDETKLCINVKGLNLTGLEVYDLLYQNFSVQVELGDLYNILALVSIGTTKKDIDNLIEALSIIAKTHRKNDSLKELNIKQINPEIKLKPREAFYAKKESVDIDKCANRICAESIMAYPPGIPIVSPGEVITEEIIDYIKLLKRNNAYLTDMKDKDLNTILVIKEVILNTVK</sequence>
<dbReference type="PANTHER" id="PTHR43277">
    <property type="entry name" value="ARGININE DECARBOXYLASE"/>
    <property type="match status" value="1"/>
</dbReference>
<dbReference type="Proteomes" id="UP000243255">
    <property type="component" value="Unassembled WGS sequence"/>
</dbReference>
<gene>
    <name evidence="7" type="ORF">SAMN04488530_11215</name>
</gene>
<feature type="domain" description="Orn/Lys/Arg decarboxylases family 1 pyridoxal-P attachment site" evidence="6">
    <location>
        <begin position="233"/>
        <end position="247"/>
    </location>
</feature>
<dbReference type="InterPro" id="IPR015421">
    <property type="entry name" value="PyrdxlP-dep_Trfase_major"/>
</dbReference>
<dbReference type="Gene3D" id="3.90.100.10">
    <property type="entry name" value="Orn/Lys/Arg decarboxylase, C-terminal domain"/>
    <property type="match status" value="1"/>
</dbReference>
<dbReference type="PANTHER" id="PTHR43277:SF4">
    <property type="entry name" value="ARGININE DECARBOXYLASE"/>
    <property type="match status" value="1"/>
</dbReference>
<keyword evidence="4" id="KW-0663">Pyridoxal phosphate</keyword>
<dbReference type="PROSITE" id="PS00703">
    <property type="entry name" value="OKR_DC_1"/>
    <property type="match status" value="1"/>
</dbReference>
<comment type="similarity">
    <text evidence="2">Belongs to the Orn/Lys/Arg decarboxylase class-I family.</text>
</comment>
<dbReference type="AlphaFoldDB" id="A0A1M5NXB4"/>
<keyword evidence="5" id="KW-0456">Lyase</keyword>
<keyword evidence="8" id="KW-1185">Reference proteome</keyword>
<evidence type="ECO:0000256" key="5">
    <source>
        <dbReference type="ARBA" id="ARBA00023239"/>
    </source>
</evidence>
<reference evidence="8" key="1">
    <citation type="submission" date="2016-11" db="EMBL/GenBank/DDBJ databases">
        <authorList>
            <person name="Varghese N."/>
            <person name="Submissions S."/>
        </authorList>
    </citation>
    <scope>NUCLEOTIDE SEQUENCE [LARGE SCALE GENOMIC DNA]</scope>
    <source>
        <strain evidence="8">DSM 2635</strain>
    </source>
</reference>
<dbReference type="InterPro" id="IPR000310">
    <property type="entry name" value="Orn/Lys/Arg_deCO2ase_major_dom"/>
</dbReference>
<evidence type="ECO:0000256" key="3">
    <source>
        <dbReference type="ARBA" id="ARBA00022793"/>
    </source>
</evidence>
<dbReference type="InterPro" id="IPR036633">
    <property type="entry name" value="Prn/Lys/Arg_de-COase_C_sf"/>
</dbReference>
<evidence type="ECO:0000259" key="6">
    <source>
        <dbReference type="PROSITE" id="PS00703"/>
    </source>
</evidence>
<accession>A0A1M5NXB4</accession>
<dbReference type="SUPFAM" id="SSF53383">
    <property type="entry name" value="PLP-dependent transferases"/>
    <property type="match status" value="1"/>
</dbReference>
<evidence type="ECO:0000313" key="7">
    <source>
        <dbReference type="EMBL" id="SHG94105.1"/>
    </source>
</evidence>
<dbReference type="STRING" id="1121321.SAMN04488530_11215"/>
<protein>
    <submittedName>
        <fullName evidence="7">Arginine decarboxylase</fullName>
    </submittedName>
</protein>
<dbReference type="GO" id="GO:0016831">
    <property type="term" value="F:carboxy-lyase activity"/>
    <property type="evidence" value="ECO:0007669"/>
    <property type="project" value="UniProtKB-KW"/>
</dbReference>
<proteinExistence type="inferred from homology"/>
<dbReference type="Pfam" id="PF01276">
    <property type="entry name" value="OKR_DC_1"/>
    <property type="match status" value="1"/>
</dbReference>
<dbReference type="InterPro" id="IPR008286">
    <property type="entry name" value="Prn/Lys/Arg_de-COase_C"/>
</dbReference>
<evidence type="ECO:0000313" key="8">
    <source>
        <dbReference type="Proteomes" id="UP000243255"/>
    </source>
</evidence>
<evidence type="ECO:0000256" key="2">
    <source>
        <dbReference type="ARBA" id="ARBA00010671"/>
    </source>
</evidence>
<evidence type="ECO:0000256" key="1">
    <source>
        <dbReference type="ARBA" id="ARBA00001933"/>
    </source>
</evidence>
<dbReference type="Pfam" id="PF03711">
    <property type="entry name" value="OKR_DC_1_C"/>
    <property type="match status" value="1"/>
</dbReference>
<dbReference type="EMBL" id="FQWX01000012">
    <property type="protein sequence ID" value="SHG94105.1"/>
    <property type="molecule type" value="Genomic_DNA"/>
</dbReference>
<dbReference type="RefSeq" id="WP_242948843.1">
    <property type="nucleotide sequence ID" value="NZ_BAABCH010000099.1"/>
</dbReference>
<dbReference type="InterPro" id="IPR015424">
    <property type="entry name" value="PyrdxlP-dep_Trfase"/>
</dbReference>
<dbReference type="SUPFAM" id="SSF55904">
    <property type="entry name" value="Ornithine decarboxylase C-terminal domain"/>
    <property type="match status" value="1"/>
</dbReference>
<name>A0A1M5NXB4_9FIRM</name>
<dbReference type="Gene3D" id="3.40.640.10">
    <property type="entry name" value="Type I PLP-dependent aspartate aminotransferase-like (Major domain)"/>
    <property type="match status" value="1"/>
</dbReference>
<keyword evidence="3" id="KW-0210">Decarboxylase</keyword>
<comment type="cofactor">
    <cofactor evidence="1">
        <name>pyridoxal 5'-phosphate</name>
        <dbReference type="ChEBI" id="CHEBI:597326"/>
    </cofactor>
</comment>
<dbReference type="CDD" id="cd00615">
    <property type="entry name" value="Orn_deC_like"/>
    <property type="match status" value="1"/>
</dbReference>